<evidence type="ECO:0008006" key="8">
    <source>
        <dbReference type="Google" id="ProtNLM"/>
    </source>
</evidence>
<dbReference type="InterPro" id="IPR036390">
    <property type="entry name" value="WH_DNA-bd_sf"/>
</dbReference>
<dbReference type="Gene3D" id="3.40.50.150">
    <property type="entry name" value="Vaccinia Virus protein VP39"/>
    <property type="match status" value="1"/>
</dbReference>
<dbReference type="PANTHER" id="PTHR11746">
    <property type="entry name" value="O-METHYLTRANSFERASE"/>
    <property type="match status" value="1"/>
</dbReference>
<dbReference type="InterPro" id="IPR001077">
    <property type="entry name" value="COMT_C"/>
</dbReference>
<dbReference type="Pfam" id="PF08100">
    <property type="entry name" value="Dimerisation"/>
    <property type="match status" value="1"/>
</dbReference>
<dbReference type="GO" id="GO:0046983">
    <property type="term" value="F:protein dimerization activity"/>
    <property type="evidence" value="ECO:0007669"/>
    <property type="project" value="InterPro"/>
</dbReference>
<dbReference type="GO" id="GO:0009717">
    <property type="term" value="P:isoflavonoid biosynthetic process"/>
    <property type="evidence" value="ECO:0007669"/>
    <property type="project" value="UniProtKB-ARBA"/>
</dbReference>
<dbReference type="STRING" id="3750.A0A498KSJ7"/>
<dbReference type="PROSITE" id="PS51683">
    <property type="entry name" value="SAM_OMT_II"/>
    <property type="match status" value="1"/>
</dbReference>
<feature type="domain" description="O-methyltransferase dimerisation" evidence="5">
    <location>
        <begin position="23"/>
        <end position="120"/>
    </location>
</feature>
<sequence>MGLSNGEVGATSHELLGAQAQIWNHMFQFINSMALKCAVQLGIPDVIHNHGQPISLSELIAALNVHPSRAHFVSRLMRILVHSDFFAQHHHVHRGCDDMEEEEAVVLYSLTPTSRLLLKDGPSNTTPLILMILDPVLTTPFHLMGAWLQMNGGDDPATICTPFKMENGMPFWDLAAQEPRFGNLFDEAMEADSKLLGREVVEECGGVFEGLKSLVDVGGGTGTMAKAIANAFPSINCIVFDQPHVVANLLGSTHNLGFVGGDMFVEIPPANAILLKWILHDWSDEESVKILKKCREAILLSKNDEGNKKIIIIDIVVGHVDKKEKMVDKKSIETQLMFDMLMMSTVTGKERSESEWKKIFLAAGFTHYNITHTFGFSEEENVILKKCREVIFLSKNEGGNKKIIIIDVVVLWGMLITRRRWWMRNQLTPSSGSIC</sequence>
<feature type="domain" description="O-methyltransferase C-terminal" evidence="4">
    <location>
        <begin position="146"/>
        <end position="365"/>
    </location>
</feature>
<dbReference type="EMBL" id="RDQH01000327">
    <property type="protein sequence ID" value="RXI08013.1"/>
    <property type="molecule type" value="Genomic_DNA"/>
</dbReference>
<keyword evidence="1" id="KW-0489">Methyltransferase</keyword>
<comment type="caution">
    <text evidence="6">The sequence shown here is derived from an EMBL/GenBank/DDBJ whole genome shotgun (WGS) entry which is preliminary data.</text>
</comment>
<evidence type="ECO:0000313" key="6">
    <source>
        <dbReference type="EMBL" id="RXI08013.1"/>
    </source>
</evidence>
<dbReference type="FunFam" id="1.10.10.10:FF:000213">
    <property type="entry name" value="Coniferyl alcohol 9-O-methyltransferase"/>
    <property type="match status" value="1"/>
</dbReference>
<evidence type="ECO:0000256" key="3">
    <source>
        <dbReference type="ARBA" id="ARBA00022691"/>
    </source>
</evidence>
<keyword evidence="7" id="KW-1185">Reference proteome</keyword>
<dbReference type="GO" id="GO:0032259">
    <property type="term" value="P:methylation"/>
    <property type="evidence" value="ECO:0007669"/>
    <property type="project" value="UniProtKB-KW"/>
</dbReference>
<protein>
    <recommendedName>
        <fullName evidence="8">O-methyltransferase domain-containing protein</fullName>
    </recommendedName>
</protein>
<dbReference type="Proteomes" id="UP000290289">
    <property type="component" value="Chromosome 1"/>
</dbReference>
<organism evidence="6 7">
    <name type="scientific">Malus domestica</name>
    <name type="common">Apple</name>
    <name type="synonym">Pyrus malus</name>
    <dbReference type="NCBI Taxonomy" id="3750"/>
    <lineage>
        <taxon>Eukaryota</taxon>
        <taxon>Viridiplantae</taxon>
        <taxon>Streptophyta</taxon>
        <taxon>Embryophyta</taxon>
        <taxon>Tracheophyta</taxon>
        <taxon>Spermatophyta</taxon>
        <taxon>Magnoliopsida</taxon>
        <taxon>eudicotyledons</taxon>
        <taxon>Gunneridae</taxon>
        <taxon>Pentapetalae</taxon>
        <taxon>rosids</taxon>
        <taxon>fabids</taxon>
        <taxon>Rosales</taxon>
        <taxon>Rosaceae</taxon>
        <taxon>Amygdaloideae</taxon>
        <taxon>Maleae</taxon>
        <taxon>Malus</taxon>
    </lineage>
</organism>
<dbReference type="FunFam" id="3.40.50.150:FF:000057">
    <property type="entry name" value="O-methyltransferase ZRP4"/>
    <property type="match status" value="1"/>
</dbReference>
<dbReference type="Gene3D" id="1.10.10.10">
    <property type="entry name" value="Winged helix-like DNA-binding domain superfamily/Winged helix DNA-binding domain"/>
    <property type="match status" value="1"/>
</dbReference>
<dbReference type="GO" id="GO:0008171">
    <property type="term" value="F:O-methyltransferase activity"/>
    <property type="evidence" value="ECO:0007669"/>
    <property type="project" value="InterPro"/>
</dbReference>
<evidence type="ECO:0000313" key="7">
    <source>
        <dbReference type="Proteomes" id="UP000290289"/>
    </source>
</evidence>
<evidence type="ECO:0000256" key="2">
    <source>
        <dbReference type="ARBA" id="ARBA00022679"/>
    </source>
</evidence>
<proteinExistence type="predicted"/>
<dbReference type="GO" id="GO:0008757">
    <property type="term" value="F:S-adenosylmethionine-dependent methyltransferase activity"/>
    <property type="evidence" value="ECO:0007669"/>
    <property type="project" value="UniProtKB-ARBA"/>
</dbReference>
<name>A0A498KSJ7_MALDO</name>
<evidence type="ECO:0000259" key="5">
    <source>
        <dbReference type="Pfam" id="PF08100"/>
    </source>
</evidence>
<gene>
    <name evidence="6" type="ORF">DVH24_014579</name>
</gene>
<dbReference type="SUPFAM" id="SSF46785">
    <property type="entry name" value="Winged helix' DNA-binding domain"/>
    <property type="match status" value="1"/>
</dbReference>
<evidence type="ECO:0000256" key="1">
    <source>
        <dbReference type="ARBA" id="ARBA00022603"/>
    </source>
</evidence>
<keyword evidence="3" id="KW-0949">S-adenosyl-L-methionine</keyword>
<dbReference type="Pfam" id="PF00891">
    <property type="entry name" value="Methyltransf_2"/>
    <property type="match status" value="1"/>
</dbReference>
<dbReference type="InterPro" id="IPR036388">
    <property type="entry name" value="WH-like_DNA-bd_sf"/>
</dbReference>
<keyword evidence="2" id="KW-0808">Transferase</keyword>
<dbReference type="InterPro" id="IPR016461">
    <property type="entry name" value="COMT-like"/>
</dbReference>
<dbReference type="InterPro" id="IPR029063">
    <property type="entry name" value="SAM-dependent_MTases_sf"/>
</dbReference>
<evidence type="ECO:0000259" key="4">
    <source>
        <dbReference type="Pfam" id="PF00891"/>
    </source>
</evidence>
<accession>A0A498KSJ7</accession>
<dbReference type="InterPro" id="IPR012967">
    <property type="entry name" value="COMT_dimerisation"/>
</dbReference>
<dbReference type="SUPFAM" id="SSF53335">
    <property type="entry name" value="S-adenosyl-L-methionine-dependent methyltransferases"/>
    <property type="match status" value="1"/>
</dbReference>
<reference evidence="6 7" key="1">
    <citation type="submission" date="2018-10" db="EMBL/GenBank/DDBJ databases">
        <title>A high-quality apple genome assembly.</title>
        <authorList>
            <person name="Hu J."/>
        </authorList>
    </citation>
    <scope>NUCLEOTIDE SEQUENCE [LARGE SCALE GENOMIC DNA]</scope>
    <source>
        <strain evidence="7">cv. HFTH1</strain>
        <tissue evidence="6">Young leaf</tissue>
    </source>
</reference>
<dbReference type="AlphaFoldDB" id="A0A498KSJ7"/>